<feature type="transmembrane region" description="Helical" evidence="6">
    <location>
        <begin position="155"/>
        <end position="172"/>
    </location>
</feature>
<keyword evidence="5 6" id="KW-0472">Membrane</keyword>
<keyword evidence="8" id="KW-1185">Reference proteome</keyword>
<keyword evidence="2" id="KW-1003">Cell membrane</keyword>
<reference evidence="7 8" key="1">
    <citation type="submission" date="2020-08" db="EMBL/GenBank/DDBJ databases">
        <title>Novel species isolated from subtropical streams in China.</title>
        <authorList>
            <person name="Lu H."/>
        </authorList>
    </citation>
    <scope>NUCLEOTIDE SEQUENCE [LARGE SCALE GENOMIC DNA]</scope>
    <source>
        <strain evidence="7 8">FT31W</strain>
    </source>
</reference>
<evidence type="ECO:0000256" key="5">
    <source>
        <dbReference type="ARBA" id="ARBA00023136"/>
    </source>
</evidence>
<evidence type="ECO:0000256" key="4">
    <source>
        <dbReference type="ARBA" id="ARBA00022989"/>
    </source>
</evidence>
<evidence type="ECO:0000256" key="3">
    <source>
        <dbReference type="ARBA" id="ARBA00022692"/>
    </source>
</evidence>
<dbReference type="EMBL" id="JACOGC010000004">
    <property type="protein sequence ID" value="MBC3885705.1"/>
    <property type="molecule type" value="Genomic_DNA"/>
</dbReference>
<feature type="transmembrane region" description="Helical" evidence="6">
    <location>
        <begin position="300"/>
        <end position="321"/>
    </location>
</feature>
<evidence type="ECO:0000313" key="8">
    <source>
        <dbReference type="Proteomes" id="UP000613113"/>
    </source>
</evidence>
<sequence>MSFSKKFLSSSLLSVIDQAMLSALNFAIGALLIRMVDKDVYGLYGQLYAGGLLAGLVVDSWISGPLTTVASAVHDNTRKILLRRYWERQIFWTLMSGTLVLLVVKWVPAATHLQERSWLLAGAFGAYVIGNGLREYGRTVGFIQSDLVSVLRQDAIYVATVVAGLVALYLWQQIALEYLFLLLSAASVLCTLAGRARLLARTATDTQMEAGDAEVLEAHHETIRGHGQWAVLGVVVGWLSNYSYVYLSGAWLGLAAIADLNASRLLLMPIPLAVAAWSRVARPEASRLMAEHNWSGLRKLTLASIAGIELVVLAYVGLLLLTLPWLEARVIGSKYSGLDPLILLWGIYFATNAVRIIGTSWLMSGGAFRAMFFLGSVTLVLVIAITYAAIPYWAAAGAIMALIAVELFETVVVWRFILPRLQRHHQNAQTDVTQ</sequence>
<name>A0ABR6YP91_9BURK</name>
<keyword evidence="4 6" id="KW-1133">Transmembrane helix</keyword>
<proteinExistence type="predicted"/>
<dbReference type="RefSeq" id="WP_186863274.1">
    <property type="nucleotide sequence ID" value="NZ_JACOGC010000004.1"/>
</dbReference>
<evidence type="ECO:0000256" key="6">
    <source>
        <dbReference type="SAM" id="Phobius"/>
    </source>
</evidence>
<comment type="caution">
    <text evidence="7">The sequence shown here is derived from an EMBL/GenBank/DDBJ whole genome shotgun (WGS) entry which is preliminary data.</text>
</comment>
<evidence type="ECO:0000313" key="7">
    <source>
        <dbReference type="EMBL" id="MBC3885705.1"/>
    </source>
</evidence>
<feature type="transmembrane region" description="Helical" evidence="6">
    <location>
        <begin position="90"/>
        <end position="111"/>
    </location>
</feature>
<feature type="transmembrane region" description="Helical" evidence="6">
    <location>
        <begin position="229"/>
        <end position="256"/>
    </location>
</feature>
<evidence type="ECO:0008006" key="9">
    <source>
        <dbReference type="Google" id="ProtNLM"/>
    </source>
</evidence>
<feature type="transmembrane region" description="Helical" evidence="6">
    <location>
        <begin position="341"/>
        <end position="358"/>
    </location>
</feature>
<feature type="transmembrane region" description="Helical" evidence="6">
    <location>
        <begin position="117"/>
        <end position="134"/>
    </location>
</feature>
<organism evidence="7 8">
    <name type="scientific">Undibacterium griseum</name>
    <dbReference type="NCBI Taxonomy" id="2762295"/>
    <lineage>
        <taxon>Bacteria</taxon>
        <taxon>Pseudomonadati</taxon>
        <taxon>Pseudomonadota</taxon>
        <taxon>Betaproteobacteria</taxon>
        <taxon>Burkholderiales</taxon>
        <taxon>Oxalobacteraceae</taxon>
        <taxon>Undibacterium</taxon>
    </lineage>
</organism>
<feature type="transmembrane region" description="Helical" evidence="6">
    <location>
        <begin position="178"/>
        <end position="198"/>
    </location>
</feature>
<evidence type="ECO:0000256" key="2">
    <source>
        <dbReference type="ARBA" id="ARBA00022475"/>
    </source>
</evidence>
<dbReference type="PANTHER" id="PTHR30250">
    <property type="entry name" value="PST FAMILY PREDICTED COLANIC ACID TRANSPORTER"/>
    <property type="match status" value="1"/>
</dbReference>
<feature type="transmembrane region" description="Helical" evidence="6">
    <location>
        <begin position="47"/>
        <end position="69"/>
    </location>
</feature>
<protein>
    <recommendedName>
        <fullName evidence="9">O-antigen/teichoic acid export membrane protein</fullName>
    </recommendedName>
</protein>
<dbReference type="InterPro" id="IPR050833">
    <property type="entry name" value="Poly_Biosynth_Transport"/>
</dbReference>
<feature type="transmembrane region" description="Helical" evidence="6">
    <location>
        <begin position="12"/>
        <end position="35"/>
    </location>
</feature>
<dbReference type="Proteomes" id="UP000613113">
    <property type="component" value="Unassembled WGS sequence"/>
</dbReference>
<feature type="transmembrane region" description="Helical" evidence="6">
    <location>
        <begin position="370"/>
        <end position="390"/>
    </location>
</feature>
<comment type="subcellular location">
    <subcellularLocation>
        <location evidence="1">Cell membrane</location>
        <topology evidence="1">Multi-pass membrane protein</topology>
    </subcellularLocation>
</comment>
<keyword evidence="3 6" id="KW-0812">Transmembrane</keyword>
<feature type="transmembrane region" description="Helical" evidence="6">
    <location>
        <begin position="396"/>
        <end position="417"/>
    </location>
</feature>
<accession>A0ABR6YP91</accession>
<gene>
    <name evidence="7" type="ORF">H8K27_11240</name>
</gene>
<dbReference type="PANTHER" id="PTHR30250:SF11">
    <property type="entry name" value="O-ANTIGEN TRANSPORTER-RELATED"/>
    <property type="match status" value="1"/>
</dbReference>
<evidence type="ECO:0000256" key="1">
    <source>
        <dbReference type="ARBA" id="ARBA00004651"/>
    </source>
</evidence>